<evidence type="ECO:0000259" key="8">
    <source>
        <dbReference type="PROSITE" id="PS51297"/>
    </source>
</evidence>
<feature type="coiled-coil region" evidence="6">
    <location>
        <begin position="82"/>
        <end position="165"/>
    </location>
</feature>
<dbReference type="AlphaFoldDB" id="Q58A74"/>
<dbReference type="InterPro" id="IPR050142">
    <property type="entry name" value="MADS-box/MEF2_TF"/>
</dbReference>
<name>Q58A74_GINBI</name>
<dbReference type="InterPro" id="IPR036879">
    <property type="entry name" value="TF_MADSbox_sf"/>
</dbReference>
<dbReference type="PRINTS" id="PR00404">
    <property type="entry name" value="MADSDOMAIN"/>
</dbReference>
<dbReference type="PROSITE" id="PS51297">
    <property type="entry name" value="K_BOX"/>
    <property type="match status" value="1"/>
</dbReference>
<dbReference type="SUPFAM" id="SSF55455">
    <property type="entry name" value="SRF-like"/>
    <property type="match status" value="1"/>
</dbReference>
<evidence type="ECO:0000256" key="2">
    <source>
        <dbReference type="ARBA" id="ARBA00023015"/>
    </source>
</evidence>
<reference evidence="9" key="2">
    <citation type="submission" date="2014-12" db="EMBL/GenBank/DDBJ databases">
        <title>Molecular Cloning and Expression Analysis of a MADS gene (GbMADS9) from Gingko biloba.</title>
        <authorList>
            <person name="Xu F."/>
            <person name="Wang X.H."/>
            <person name="Cheng J.H."/>
            <person name="Ye J.B."/>
            <person name="Chen Q.W."/>
            <person name="Liao Y.L."/>
            <person name="Zhang W.W."/>
            <person name="Cheng S.Y."/>
        </authorList>
    </citation>
    <scope>NUCLEOTIDE SEQUENCE</scope>
</reference>
<dbReference type="InterPro" id="IPR002100">
    <property type="entry name" value="TF_MADSbox"/>
</dbReference>
<dbReference type="CDD" id="cd00265">
    <property type="entry name" value="MADS_MEF2_like"/>
    <property type="match status" value="1"/>
</dbReference>
<comment type="subcellular location">
    <subcellularLocation>
        <location evidence="1">Nucleus</location>
    </subcellularLocation>
</comment>
<dbReference type="FunFam" id="3.40.1810.10:FF:000003">
    <property type="entry name" value="MADS-box transcription factor MADS-MC"/>
    <property type="match status" value="1"/>
</dbReference>
<dbReference type="GO" id="GO:0000977">
    <property type="term" value="F:RNA polymerase II transcription regulatory region sequence-specific DNA binding"/>
    <property type="evidence" value="ECO:0007669"/>
    <property type="project" value="InterPro"/>
</dbReference>
<evidence type="ECO:0000256" key="3">
    <source>
        <dbReference type="ARBA" id="ARBA00023125"/>
    </source>
</evidence>
<evidence type="ECO:0000256" key="1">
    <source>
        <dbReference type="ARBA" id="ARBA00004123"/>
    </source>
</evidence>
<gene>
    <name evidence="10" type="primary">GbMADS9</name>
</gene>
<accession>Q58A74</accession>
<proteinExistence type="evidence at transcript level"/>
<protein>
    <submittedName>
        <fullName evidence="10">MADS-box transcription factor GbMADS9</fullName>
    </submittedName>
    <submittedName>
        <fullName evidence="9">MADS-box transcription factor MADS9</fullName>
    </submittedName>
</protein>
<feature type="domain" description="K-box" evidence="8">
    <location>
        <begin position="82"/>
        <end position="172"/>
    </location>
</feature>
<evidence type="ECO:0000259" key="7">
    <source>
        <dbReference type="PROSITE" id="PS50066"/>
    </source>
</evidence>
<sequence length="227" mass="26333">MGRGKIEIKRIENAANRQVTFAKRRGGLLKKAHELSVLCAAEVALIIFSGTGKLFEYSSSSMKTILERYERLSGARLWDYEHQNLFSEMTAIRNENERLKNALSHVMGEELNTLSTNELHHLEQNLEIATARVRTRKNQQMAQELDKLRKKEDFLRQKNNKLYQRLVEIQAPVVRESVFYEEGGPVPFNMTPVVPEFRVQPSQPNLQDIVYQHTDIELGFDHIHQQC</sequence>
<evidence type="ECO:0000256" key="5">
    <source>
        <dbReference type="ARBA" id="ARBA00023242"/>
    </source>
</evidence>
<dbReference type="InterPro" id="IPR002487">
    <property type="entry name" value="TF_Kbox"/>
</dbReference>
<dbReference type="Gene3D" id="3.40.1810.10">
    <property type="entry name" value="Transcription factor, MADS-box"/>
    <property type="match status" value="1"/>
</dbReference>
<dbReference type="PROSITE" id="PS00350">
    <property type="entry name" value="MADS_BOX_1"/>
    <property type="match status" value="1"/>
</dbReference>
<keyword evidence="6" id="KW-0175">Coiled coil</keyword>
<evidence type="ECO:0000313" key="10">
    <source>
        <dbReference type="EMBL" id="BAD93173.1"/>
    </source>
</evidence>
<dbReference type="PANTHER" id="PTHR48019">
    <property type="entry name" value="SERUM RESPONSE FACTOR HOMOLOG"/>
    <property type="match status" value="1"/>
</dbReference>
<dbReference type="SMR" id="Q58A74"/>
<dbReference type="GO" id="GO:0046983">
    <property type="term" value="F:protein dimerization activity"/>
    <property type="evidence" value="ECO:0007669"/>
    <property type="project" value="InterPro"/>
</dbReference>
<reference evidence="10" key="1">
    <citation type="submission" date="1999-07" db="EMBL/GenBank/DDBJ databases">
        <title>Characterization of MADS homeotic genes in Ginkgo biloba.</title>
        <authorList>
            <person name="Mikami C."/>
            <person name="Hasebe M."/>
            <person name="Ito M."/>
        </authorList>
    </citation>
    <scope>NUCLEOTIDE SEQUENCE</scope>
</reference>
<dbReference type="InterPro" id="IPR033896">
    <property type="entry name" value="MEF2-like_N"/>
</dbReference>
<dbReference type="GO" id="GO:0003700">
    <property type="term" value="F:DNA-binding transcription factor activity"/>
    <property type="evidence" value="ECO:0007669"/>
    <property type="project" value="InterPro"/>
</dbReference>
<dbReference type="EMBL" id="AB029471">
    <property type="protein sequence ID" value="BAD93173.1"/>
    <property type="molecule type" value="mRNA"/>
</dbReference>
<dbReference type="GO" id="GO:0045944">
    <property type="term" value="P:positive regulation of transcription by RNA polymerase II"/>
    <property type="evidence" value="ECO:0007669"/>
    <property type="project" value="InterPro"/>
</dbReference>
<evidence type="ECO:0000313" key="9">
    <source>
        <dbReference type="EMBL" id="AKE50810.1"/>
    </source>
</evidence>
<evidence type="ECO:0000256" key="6">
    <source>
        <dbReference type="SAM" id="Coils"/>
    </source>
</evidence>
<dbReference type="EMBL" id="KP260627">
    <property type="protein sequence ID" value="AKE50810.1"/>
    <property type="molecule type" value="Genomic_DNA"/>
</dbReference>
<keyword evidence="3" id="KW-0238">DNA-binding</keyword>
<dbReference type="GO" id="GO:0005634">
    <property type="term" value="C:nucleus"/>
    <property type="evidence" value="ECO:0007669"/>
    <property type="project" value="UniProtKB-SubCell"/>
</dbReference>
<dbReference type="SMART" id="SM00432">
    <property type="entry name" value="MADS"/>
    <property type="match status" value="1"/>
</dbReference>
<evidence type="ECO:0000256" key="4">
    <source>
        <dbReference type="ARBA" id="ARBA00023163"/>
    </source>
</evidence>
<dbReference type="Pfam" id="PF00319">
    <property type="entry name" value="SRF-TF"/>
    <property type="match status" value="1"/>
</dbReference>
<keyword evidence="5" id="KW-0539">Nucleus</keyword>
<organism evidence="10">
    <name type="scientific">Ginkgo biloba</name>
    <name type="common">Ginkgo</name>
    <name type="synonym">Maidenhair tree</name>
    <dbReference type="NCBI Taxonomy" id="3311"/>
    <lineage>
        <taxon>Eukaryota</taxon>
        <taxon>Viridiplantae</taxon>
        <taxon>Streptophyta</taxon>
        <taxon>Embryophyta</taxon>
        <taxon>Tracheophyta</taxon>
        <taxon>Spermatophyta</taxon>
        <taxon>Ginkgoidae</taxon>
        <taxon>Ginkgoales</taxon>
        <taxon>Ginkgoaceae</taxon>
        <taxon>Ginkgo</taxon>
    </lineage>
</organism>
<feature type="domain" description="MADS-box" evidence="7">
    <location>
        <begin position="1"/>
        <end position="61"/>
    </location>
</feature>
<keyword evidence="4" id="KW-0804">Transcription</keyword>
<keyword evidence="2" id="KW-0805">Transcription regulation</keyword>
<dbReference type="PROSITE" id="PS50066">
    <property type="entry name" value="MADS_BOX_2"/>
    <property type="match status" value="1"/>
</dbReference>
<dbReference type="Pfam" id="PF01486">
    <property type="entry name" value="K-box"/>
    <property type="match status" value="1"/>
</dbReference>